<feature type="transmembrane region" description="Helical" evidence="1">
    <location>
        <begin position="284"/>
        <end position="307"/>
    </location>
</feature>
<reference evidence="2 3" key="1">
    <citation type="submission" date="2019-07" db="EMBL/GenBank/DDBJ databases">
        <authorList>
            <person name="Huq M.A."/>
        </authorList>
    </citation>
    <scope>NUCLEOTIDE SEQUENCE [LARGE SCALE GENOMIC DNA]</scope>
    <source>
        <strain evidence="2 3">MAH-3</strain>
    </source>
</reference>
<feature type="transmembrane region" description="Helical" evidence="1">
    <location>
        <begin position="20"/>
        <end position="39"/>
    </location>
</feature>
<keyword evidence="1" id="KW-0472">Membrane</keyword>
<dbReference type="Proteomes" id="UP000316008">
    <property type="component" value="Unassembled WGS sequence"/>
</dbReference>
<accession>A0A556MRA5</accession>
<dbReference type="AlphaFoldDB" id="A0A556MRA5"/>
<feature type="transmembrane region" description="Helical" evidence="1">
    <location>
        <begin position="122"/>
        <end position="139"/>
    </location>
</feature>
<proteinExistence type="predicted"/>
<dbReference type="RefSeq" id="WP_144333264.1">
    <property type="nucleotide sequence ID" value="NZ_VLPL01000005.1"/>
</dbReference>
<gene>
    <name evidence="2" type="ORF">FO442_11110</name>
</gene>
<keyword evidence="1" id="KW-0812">Transmembrane</keyword>
<dbReference type="OrthoDB" id="866547at2"/>
<dbReference type="InterPro" id="IPR018650">
    <property type="entry name" value="STSV1_Orf64"/>
</dbReference>
<name>A0A556MRA5_9FLAO</name>
<dbReference type="EMBL" id="VLPL01000005">
    <property type="protein sequence ID" value="TSJ42309.1"/>
    <property type="molecule type" value="Genomic_DNA"/>
</dbReference>
<organism evidence="2 3">
    <name type="scientific">Fluviicola chungangensis</name>
    <dbReference type="NCBI Taxonomy" id="2597671"/>
    <lineage>
        <taxon>Bacteria</taxon>
        <taxon>Pseudomonadati</taxon>
        <taxon>Bacteroidota</taxon>
        <taxon>Flavobacteriia</taxon>
        <taxon>Flavobacteriales</taxon>
        <taxon>Crocinitomicaceae</taxon>
        <taxon>Fluviicola</taxon>
    </lineage>
</organism>
<feature type="transmembrane region" description="Helical" evidence="1">
    <location>
        <begin position="89"/>
        <end position="110"/>
    </location>
</feature>
<feature type="transmembrane region" description="Helical" evidence="1">
    <location>
        <begin position="145"/>
        <end position="162"/>
    </location>
</feature>
<sequence length="487" mass="56766">MNRLNSTYNTFKQVPEKYLIVLAFAIIYSLVSLVNHFLFRTYALDLGIYSNALYDYSHFQWNDSGVFKMEPQNLMGDHFDFYLMLYSPFVWIFGSYTLLIFQIVSILFGGLGVYRYFRENRILAMNAMLFFYSFFGVYTALSYDFHDSVVVAMLVPWLFVFTKERKMKWAAFFVVLLWLGKENSALWIAFVCFGLSILNWKEGKWRFFFIIYGFVSLLYFVILMKFVMPALAADGIYPHFDYSVLGATMPEAISYLIVHPVDSFQLMVSNFNGDSMGDNTKSDLLKFLLFSGIALLLFRPAYLLMLIPIFFQKLFHDSMAIWGAGFHYCIEFTPILAIGVFEVVDKLKKESFKSVAGGILVVLALVMTNKRLSHQYLYAPNNNLNFLSKDHYKKEYNVKPVYEAFKLIPKDAVVSSQSNLVPHLANRDFCYMYPIVKDAEYVILAKKDTPYPLRDSIFQVEIRNFQQSKEWIKLVDNDEVLLLKRKN</sequence>
<keyword evidence="1" id="KW-1133">Transmembrane helix</keyword>
<comment type="caution">
    <text evidence="2">The sequence shown here is derived from an EMBL/GenBank/DDBJ whole genome shotgun (WGS) entry which is preliminary data.</text>
</comment>
<feature type="transmembrane region" description="Helical" evidence="1">
    <location>
        <begin position="169"/>
        <end position="197"/>
    </location>
</feature>
<keyword evidence="3" id="KW-1185">Reference proteome</keyword>
<feature type="transmembrane region" description="Helical" evidence="1">
    <location>
        <begin position="319"/>
        <end position="339"/>
    </location>
</feature>
<evidence type="ECO:0000313" key="3">
    <source>
        <dbReference type="Proteomes" id="UP000316008"/>
    </source>
</evidence>
<dbReference type="Pfam" id="PF09852">
    <property type="entry name" value="DUF2079"/>
    <property type="match status" value="1"/>
</dbReference>
<feature type="transmembrane region" description="Helical" evidence="1">
    <location>
        <begin position="209"/>
        <end position="228"/>
    </location>
</feature>
<evidence type="ECO:0000256" key="1">
    <source>
        <dbReference type="SAM" id="Phobius"/>
    </source>
</evidence>
<evidence type="ECO:0000313" key="2">
    <source>
        <dbReference type="EMBL" id="TSJ42309.1"/>
    </source>
</evidence>
<protein>
    <submittedName>
        <fullName evidence="2">DUF2079 domain-containing protein</fullName>
    </submittedName>
</protein>